<dbReference type="PANTHER" id="PTHR23058">
    <property type="entry name" value="PEROXISOMAL MEMBRANE PROTEIN PEX14"/>
    <property type="match status" value="1"/>
</dbReference>
<dbReference type="AlphaFoldDB" id="A0A151GB15"/>
<evidence type="ECO:0000256" key="4">
    <source>
        <dbReference type="ARBA" id="ARBA00029502"/>
    </source>
</evidence>
<dbReference type="Pfam" id="PF04695">
    <property type="entry name" value="Pex14_N"/>
    <property type="match status" value="1"/>
</dbReference>
<dbReference type="GO" id="GO:0005102">
    <property type="term" value="F:signaling receptor binding"/>
    <property type="evidence" value="ECO:0007669"/>
    <property type="project" value="TreeGrafter"/>
</dbReference>
<dbReference type="InterPro" id="IPR025655">
    <property type="entry name" value="PEX14"/>
</dbReference>
<dbReference type="GO" id="GO:1990429">
    <property type="term" value="C:peroxisomal importomer complex"/>
    <property type="evidence" value="ECO:0007669"/>
    <property type="project" value="TreeGrafter"/>
</dbReference>
<dbReference type="Proteomes" id="UP000076580">
    <property type="component" value="Chromosome 03"/>
</dbReference>
<dbReference type="InterPro" id="IPR036388">
    <property type="entry name" value="WH-like_DNA-bd_sf"/>
</dbReference>
<dbReference type="GeneID" id="63718831"/>
<feature type="compositionally biased region" description="Basic and acidic residues" evidence="8">
    <location>
        <begin position="1"/>
        <end position="23"/>
    </location>
</feature>
<evidence type="ECO:0000256" key="1">
    <source>
        <dbReference type="ARBA" id="ARBA00005443"/>
    </source>
</evidence>
<organism evidence="10 11">
    <name type="scientific">Drechmeria coniospora</name>
    <name type="common">Nematophagous fungus</name>
    <name type="synonym">Meria coniospora</name>
    <dbReference type="NCBI Taxonomy" id="98403"/>
    <lineage>
        <taxon>Eukaryota</taxon>
        <taxon>Fungi</taxon>
        <taxon>Dikarya</taxon>
        <taxon>Ascomycota</taxon>
        <taxon>Pezizomycotina</taxon>
        <taxon>Sordariomycetes</taxon>
        <taxon>Hypocreomycetidae</taxon>
        <taxon>Hypocreales</taxon>
        <taxon>Ophiocordycipitaceae</taxon>
        <taxon>Drechmeria</taxon>
    </lineage>
</organism>
<evidence type="ECO:0000313" key="11">
    <source>
        <dbReference type="Proteomes" id="UP000076580"/>
    </source>
</evidence>
<feature type="compositionally biased region" description="Polar residues" evidence="8">
    <location>
        <begin position="96"/>
        <end position="110"/>
    </location>
</feature>
<keyword evidence="7" id="KW-0813">Transport</keyword>
<sequence length="344" mass="37801">MSSSDEKADSPAKPLQEPRDSIAIDRSSPVSERLQAARLFLDNDEVKTASRDKKAHFLRSKGVDDADIQRLLVDESQSESTEKDDEPARPHIVAPTRQQNPARTPTSSSDLADRAPIVTYPEFLAKPQRPPPLVTTTALLNTLYAFAGLSTLLYGTSKYLVAPMVDSLTDARSDLYETASTKLDALVAKLEKTVSAIPPSQAQHVPDDDISEAEDPTEMFHRDVGTQTSLPPSPDAKLPQAANESGSTLQADRLAALTRTLDGINDQFRTQSDDMDGIRTLLDVFRDDLDGMTFSGQSHFVGGYDMYGNGKRSEPEDEIRKVRDNIRRVKGVLLSTRNFPTSAR</sequence>
<keyword evidence="3 7" id="KW-0576">Peroxisome</keyword>
<dbReference type="InParanoid" id="A0A151GB15"/>
<gene>
    <name evidence="10" type="ORF">DCS_06188</name>
</gene>
<comment type="similarity">
    <text evidence="1 7">Belongs to the peroxin-14 family.</text>
</comment>
<keyword evidence="7" id="KW-0472">Membrane</keyword>
<feature type="region of interest" description="Disordered" evidence="8">
    <location>
        <begin position="1"/>
        <end position="30"/>
    </location>
</feature>
<keyword evidence="7" id="KW-0653">Protein transport</keyword>
<evidence type="ECO:0000256" key="5">
    <source>
        <dbReference type="ARBA" id="ARBA00029691"/>
    </source>
</evidence>
<feature type="domain" description="Peroxisome membrane anchor protein Pex14p N-terminal" evidence="9">
    <location>
        <begin position="31"/>
        <end position="72"/>
    </location>
</feature>
<comment type="subcellular location">
    <subcellularLocation>
        <location evidence="6 7">Peroxisome membrane</location>
    </subcellularLocation>
</comment>
<evidence type="ECO:0000313" key="10">
    <source>
        <dbReference type="EMBL" id="KYK54231.1"/>
    </source>
</evidence>
<evidence type="ECO:0000256" key="7">
    <source>
        <dbReference type="RuleBase" id="RU367032"/>
    </source>
</evidence>
<feature type="region of interest" description="Disordered" evidence="8">
    <location>
        <begin position="223"/>
        <end position="245"/>
    </location>
</feature>
<reference evidence="10 11" key="1">
    <citation type="journal article" date="2016" name="Sci. Rep.">
        <title>Insights into Adaptations to a Near-Obligate Nematode Endoparasitic Lifestyle from the Finished Genome of Drechmeria coniospora.</title>
        <authorList>
            <person name="Zhang L."/>
            <person name="Zhou Z."/>
            <person name="Guo Q."/>
            <person name="Fokkens L."/>
            <person name="Miskei M."/>
            <person name="Pocsi I."/>
            <person name="Zhang W."/>
            <person name="Chen M."/>
            <person name="Wang L."/>
            <person name="Sun Y."/>
            <person name="Donzelli B.G."/>
            <person name="Gibson D.M."/>
            <person name="Nelson D.R."/>
            <person name="Luo J.G."/>
            <person name="Rep M."/>
            <person name="Liu H."/>
            <person name="Yang S."/>
            <person name="Wang J."/>
            <person name="Krasnoff S.B."/>
            <person name="Xu Y."/>
            <person name="Molnar I."/>
            <person name="Lin M."/>
        </authorList>
    </citation>
    <scope>NUCLEOTIDE SEQUENCE [LARGE SCALE GENOMIC DNA]</scope>
    <source>
        <strain evidence="10 11">ARSEF 6962</strain>
    </source>
</reference>
<evidence type="ECO:0000259" key="9">
    <source>
        <dbReference type="Pfam" id="PF04695"/>
    </source>
</evidence>
<keyword evidence="2" id="KW-0811">Translocation</keyword>
<keyword evidence="11" id="KW-1185">Reference proteome</keyword>
<comment type="caution">
    <text evidence="10">The sequence shown here is derived from an EMBL/GenBank/DDBJ whole genome shotgun (WGS) entry which is preliminary data.</text>
</comment>
<evidence type="ECO:0000256" key="8">
    <source>
        <dbReference type="SAM" id="MobiDB-lite"/>
    </source>
</evidence>
<evidence type="ECO:0000256" key="6">
    <source>
        <dbReference type="ARBA" id="ARBA00046271"/>
    </source>
</evidence>
<proteinExistence type="inferred from homology"/>
<dbReference type="RefSeq" id="XP_040653583.1">
    <property type="nucleotide sequence ID" value="XM_040803479.1"/>
</dbReference>
<dbReference type="GO" id="GO:0016560">
    <property type="term" value="P:protein import into peroxisome matrix, docking"/>
    <property type="evidence" value="ECO:0007669"/>
    <property type="project" value="UniProtKB-UniRule"/>
</dbReference>
<dbReference type="PANTHER" id="PTHR23058:SF5">
    <property type="entry name" value="PEROXISOMAL MEMBRANE PROTEIN PEX14"/>
    <property type="match status" value="1"/>
</dbReference>
<dbReference type="EMBL" id="LAYC01000003">
    <property type="protein sequence ID" value="KYK54231.1"/>
    <property type="molecule type" value="Genomic_DNA"/>
</dbReference>
<dbReference type="GO" id="GO:0005778">
    <property type="term" value="C:peroxisomal membrane"/>
    <property type="evidence" value="ECO:0007669"/>
    <property type="project" value="UniProtKB-SubCell"/>
</dbReference>
<dbReference type="Gene3D" id="1.10.10.10">
    <property type="entry name" value="Winged helix-like DNA-binding domain superfamily/Winged helix DNA-binding domain"/>
    <property type="match status" value="1"/>
</dbReference>
<comment type="function">
    <text evidence="7">Component of the PEX13-PEX14 docking complex, a translocon channel that specifically mediates the import of peroxisomal cargo proteins bound to PEX5 receptor. The PEX13-PEX14 docking complex forms a large import pore which can be opened to a diameter of about 9 nm. Mechanistically, PEX5 receptor along with cargo proteins associates with the PEX14 subunit of the PEX13-PEX14 docking complex in the cytosol, leading to the insertion of the receptor into the organelle membrane with the concomitant translocation of the cargo into the peroxisome matrix.</text>
</comment>
<protein>
    <recommendedName>
        <fullName evidence="4 7">Peroxisomal membrane protein PEX14</fullName>
    </recommendedName>
    <alternativeName>
        <fullName evidence="5 7">Peroxin-14</fullName>
    </alternativeName>
</protein>
<evidence type="ECO:0000256" key="3">
    <source>
        <dbReference type="ARBA" id="ARBA00023140"/>
    </source>
</evidence>
<evidence type="ECO:0000256" key="2">
    <source>
        <dbReference type="ARBA" id="ARBA00023010"/>
    </source>
</evidence>
<dbReference type="InterPro" id="IPR006785">
    <property type="entry name" value="Pex14_N"/>
</dbReference>
<feature type="region of interest" description="Disordered" evidence="8">
    <location>
        <begin position="74"/>
        <end position="111"/>
    </location>
</feature>
<name>A0A151GB15_DRECN</name>
<accession>A0A151GB15</accession>